<sequence length="334" mass="39657">MKKFKIIILFILSIIFIYIVYVLLNNSNNYTPDSNIEYTNTEEFIENNAKEDINLKYVPIVISTDNNYTYPAVVSMTSLLENSDKNVFYKIHVLISNEFSKESKNKLLWLETKYDNCCIKFVNMKNIFEDAFVSGYITKETYFKLKIPSILKEEKKCIYLDTDTIILEDLYQLYNLNIKNCYVAGVADTIRSSDNKKLLENLKISNLNKYINCGVLLLNLEKCRASNIEMQFKKFISERKEIFHHDQDTINTICYDGIFELPFKFNVQTYYNLNDKSPKEFSKKEWDEGVEKPVIIHYPGKKPWNTLTWYAEKFWLYAKHTPYIEEIRIKYKQS</sequence>
<dbReference type="GO" id="GO:0046872">
    <property type="term" value="F:metal ion binding"/>
    <property type="evidence" value="ECO:0007669"/>
    <property type="project" value="UniProtKB-KW"/>
</dbReference>
<dbReference type="Proteomes" id="UP001335720">
    <property type="component" value="Chromosome"/>
</dbReference>
<dbReference type="Pfam" id="PF01501">
    <property type="entry name" value="Glyco_transf_8"/>
    <property type="match status" value="1"/>
</dbReference>
<keyword evidence="4" id="KW-1133">Transmembrane helix</keyword>
<proteinExistence type="predicted"/>
<feature type="transmembrane region" description="Helical" evidence="4">
    <location>
        <begin position="7"/>
        <end position="24"/>
    </location>
</feature>
<gene>
    <name evidence="5" type="ORF">RsTaC01_0184</name>
</gene>
<evidence type="ECO:0000256" key="1">
    <source>
        <dbReference type="ARBA" id="ARBA00022676"/>
    </source>
</evidence>
<keyword evidence="2" id="KW-0808">Transferase</keyword>
<evidence type="ECO:0000256" key="3">
    <source>
        <dbReference type="ARBA" id="ARBA00022723"/>
    </source>
</evidence>
<dbReference type="InterPro" id="IPR029044">
    <property type="entry name" value="Nucleotide-diphossugar_trans"/>
</dbReference>
<dbReference type="KEGG" id="ptrh:RsTaC01_0184"/>
<evidence type="ECO:0000256" key="2">
    <source>
        <dbReference type="ARBA" id="ARBA00022679"/>
    </source>
</evidence>
<dbReference type="PANTHER" id="PTHR13778">
    <property type="entry name" value="GLYCOSYLTRANSFERASE 8 DOMAIN-CONTAINING PROTEIN"/>
    <property type="match status" value="1"/>
</dbReference>
<dbReference type="PANTHER" id="PTHR13778:SF47">
    <property type="entry name" value="LIPOPOLYSACCHARIDE 1,3-GALACTOSYLTRANSFERASE"/>
    <property type="match status" value="1"/>
</dbReference>
<evidence type="ECO:0000313" key="5">
    <source>
        <dbReference type="EMBL" id="BED92455.1"/>
    </source>
</evidence>
<dbReference type="Gene3D" id="3.90.550.10">
    <property type="entry name" value="Spore Coat Polysaccharide Biosynthesis Protein SpsA, Chain A"/>
    <property type="match status" value="1"/>
</dbReference>
<dbReference type="SUPFAM" id="SSF53448">
    <property type="entry name" value="Nucleotide-diphospho-sugar transferases"/>
    <property type="match status" value="1"/>
</dbReference>
<keyword evidence="1" id="KW-0328">Glycosyltransferase</keyword>
<keyword evidence="3" id="KW-0479">Metal-binding</keyword>
<dbReference type="InterPro" id="IPR002495">
    <property type="entry name" value="Glyco_trans_8"/>
</dbReference>
<keyword evidence="4" id="KW-0472">Membrane</keyword>
<protein>
    <submittedName>
        <fullName evidence="5">Glycosyltransferase family 8 protein</fullName>
    </submittedName>
</protein>
<name>A0AA48IH96_9FIRM</name>
<accession>A0AA48IH96</accession>
<evidence type="ECO:0000256" key="4">
    <source>
        <dbReference type="SAM" id="Phobius"/>
    </source>
</evidence>
<dbReference type="EMBL" id="AP027925">
    <property type="protein sequence ID" value="BED92455.1"/>
    <property type="molecule type" value="Genomic_DNA"/>
</dbReference>
<organism evidence="5">
    <name type="scientific">Candidatus Paraimprobicoccus trichonymphae</name>
    <dbReference type="NCBI Taxonomy" id="3033793"/>
    <lineage>
        <taxon>Bacteria</taxon>
        <taxon>Bacillati</taxon>
        <taxon>Bacillota</taxon>
        <taxon>Clostridia</taxon>
        <taxon>Candidatus Paraimprobicoccus</taxon>
    </lineage>
</organism>
<dbReference type="AlphaFoldDB" id="A0AA48IH96"/>
<dbReference type="InterPro" id="IPR050748">
    <property type="entry name" value="Glycosyltrans_8_dom-fam"/>
</dbReference>
<dbReference type="CDD" id="cd04194">
    <property type="entry name" value="GT8_A4GalT_like"/>
    <property type="match status" value="1"/>
</dbReference>
<keyword evidence="4" id="KW-0812">Transmembrane</keyword>
<reference evidence="5" key="1">
    <citation type="journal article" date="2023" name="ISME J.">
        <title>Emergence of putative energy parasites within Clostridia revealed by genome analysis of a novel endosymbiotic clade.</title>
        <authorList>
            <person name="Takahashi K."/>
            <person name="Kuwahara H."/>
            <person name="Horikawa Y."/>
            <person name="Izawa K."/>
            <person name="Kato D."/>
            <person name="Inagaki T."/>
            <person name="Yuki M."/>
            <person name="Ohkuma M."/>
            <person name="Hongoh Y."/>
        </authorList>
    </citation>
    <scope>NUCLEOTIDE SEQUENCE</scope>
    <source>
        <strain evidence="5">RsTa-C01</strain>
    </source>
</reference>
<dbReference type="GO" id="GO:0016757">
    <property type="term" value="F:glycosyltransferase activity"/>
    <property type="evidence" value="ECO:0007669"/>
    <property type="project" value="UniProtKB-KW"/>
</dbReference>